<evidence type="ECO:0000313" key="2">
    <source>
        <dbReference type="EMBL" id="SDE90956.1"/>
    </source>
</evidence>
<dbReference type="EMBL" id="FNBG01000003">
    <property type="protein sequence ID" value="SDE90956.1"/>
    <property type="molecule type" value="Genomic_DNA"/>
</dbReference>
<accession>A0A1G7GS61</accession>
<protein>
    <submittedName>
        <fullName evidence="2">Putative adhesin</fullName>
    </submittedName>
</protein>
<proteinExistence type="predicted"/>
<dbReference type="STRING" id="670482.SAMN04488542_103175"/>
<reference evidence="2 3" key="1">
    <citation type="submission" date="2016-10" db="EMBL/GenBank/DDBJ databases">
        <authorList>
            <person name="de Groot N.N."/>
        </authorList>
    </citation>
    <scope>NUCLEOTIDE SEQUENCE [LARGE SCALE GENOMIC DNA]</scope>
    <source>
        <strain evidence="2 3">DSM 28129</strain>
    </source>
</reference>
<dbReference type="Pfam" id="PF13349">
    <property type="entry name" value="DUF4097"/>
    <property type="match status" value="1"/>
</dbReference>
<keyword evidence="3" id="KW-1185">Reference proteome</keyword>
<dbReference type="InterPro" id="IPR025164">
    <property type="entry name" value="Toastrack_DUF4097"/>
</dbReference>
<gene>
    <name evidence="2" type="ORF">SAMN04488542_103175</name>
</gene>
<dbReference type="AlphaFoldDB" id="A0A1G7GS61"/>
<sequence>MKKHMTWISLLLLLVLIIAGIVGVNSLYTVDLDKEQSIEANGIENITISSDITDIYLSISPDNQIHAQITGIASKLSDYDVFLVSDNDHLHIQTLEKNAAISSLSLTKSVGLHIDLPANQLQNLTIRTKFGSVYAEQPLTTENFSFKSNLGGIYLDSYAGQELTVDSGLGNIQIKKLEGDASLTTSSGQITIEQWRPLNKQNKVQTNKGNIEVGITSSSQALSFLFYSNGLVRTDLDASFTTVPAPLSQIGMNRIAGKLGEMTDHPAKLEIGSDTGKIIVKKSKKFTKS</sequence>
<dbReference type="RefSeq" id="WP_091227171.1">
    <property type="nucleotide sequence ID" value="NZ_FNBG01000003.1"/>
</dbReference>
<evidence type="ECO:0000313" key="3">
    <source>
        <dbReference type="Proteomes" id="UP000198972"/>
    </source>
</evidence>
<name>A0A1G7GS61_9BACL</name>
<evidence type="ECO:0000259" key="1">
    <source>
        <dbReference type="Pfam" id="PF13349"/>
    </source>
</evidence>
<dbReference type="OrthoDB" id="2680413at2"/>
<organism evidence="2 3">
    <name type="scientific">Fontibacillus panacisegetis</name>
    <dbReference type="NCBI Taxonomy" id="670482"/>
    <lineage>
        <taxon>Bacteria</taxon>
        <taxon>Bacillati</taxon>
        <taxon>Bacillota</taxon>
        <taxon>Bacilli</taxon>
        <taxon>Bacillales</taxon>
        <taxon>Paenibacillaceae</taxon>
        <taxon>Fontibacillus</taxon>
    </lineage>
</organism>
<dbReference type="Proteomes" id="UP000198972">
    <property type="component" value="Unassembled WGS sequence"/>
</dbReference>
<feature type="domain" description="DUF4097" evidence="1">
    <location>
        <begin position="43"/>
        <end position="214"/>
    </location>
</feature>